<organism evidence="2">
    <name type="scientific">uncultured Blastococcus sp</name>
    <dbReference type="NCBI Taxonomy" id="217144"/>
    <lineage>
        <taxon>Bacteria</taxon>
        <taxon>Bacillati</taxon>
        <taxon>Actinomycetota</taxon>
        <taxon>Actinomycetes</taxon>
        <taxon>Geodermatophilales</taxon>
        <taxon>Geodermatophilaceae</taxon>
        <taxon>Blastococcus</taxon>
        <taxon>environmental samples</taxon>
    </lineage>
</organism>
<feature type="region of interest" description="Disordered" evidence="1">
    <location>
        <begin position="146"/>
        <end position="213"/>
    </location>
</feature>
<sequence>GRRRRTPGDAAAGQAQPGDSRAGERRRLRHGPVRPAQHPRPAGCGHPTGAARRGVLQRPARPAHRPALVPGVVAVRRPCRRRRRAARAHRRRRLPAARPGRAGDRPVRAHPRRVRRCADAAGGALAPSRQLVPACSPDEGGCGARRLGPALPAARGPARPRRGVGGAGRPALDDHRTSGADLARLAVGSPGAADRRLRQERRRPRGRGRRPDL</sequence>
<feature type="compositionally biased region" description="Basic residues" evidence="1">
    <location>
        <begin position="198"/>
        <end position="213"/>
    </location>
</feature>
<reference evidence="2" key="1">
    <citation type="submission" date="2020-02" db="EMBL/GenBank/DDBJ databases">
        <authorList>
            <person name="Meier V. D."/>
        </authorList>
    </citation>
    <scope>NUCLEOTIDE SEQUENCE</scope>
    <source>
        <strain evidence="2">AVDCRST_MAG57</strain>
    </source>
</reference>
<feature type="region of interest" description="Disordered" evidence="1">
    <location>
        <begin position="1"/>
        <end position="113"/>
    </location>
</feature>
<feature type="compositionally biased region" description="Low complexity" evidence="1">
    <location>
        <begin position="146"/>
        <end position="157"/>
    </location>
</feature>
<dbReference type="EMBL" id="CADCTI010000122">
    <property type="protein sequence ID" value="CAA9237095.1"/>
    <property type="molecule type" value="Genomic_DNA"/>
</dbReference>
<gene>
    <name evidence="2" type="ORF">AVDCRST_MAG57-1334</name>
</gene>
<protein>
    <submittedName>
        <fullName evidence="2">Uncharacterized protein</fullName>
    </submittedName>
</protein>
<feature type="non-terminal residue" evidence="2">
    <location>
        <position position="213"/>
    </location>
</feature>
<name>A0A6J4HY03_9ACTN</name>
<accession>A0A6J4HY03</accession>
<feature type="compositionally biased region" description="Basic residues" evidence="1">
    <location>
        <begin position="77"/>
        <end position="95"/>
    </location>
</feature>
<dbReference type="AlphaFoldDB" id="A0A6J4HY03"/>
<proteinExistence type="predicted"/>
<evidence type="ECO:0000313" key="2">
    <source>
        <dbReference type="EMBL" id="CAA9237095.1"/>
    </source>
</evidence>
<feature type="non-terminal residue" evidence="2">
    <location>
        <position position="1"/>
    </location>
</feature>
<evidence type="ECO:0000256" key="1">
    <source>
        <dbReference type="SAM" id="MobiDB-lite"/>
    </source>
</evidence>
<feature type="compositionally biased region" description="Low complexity" evidence="1">
    <location>
        <begin position="8"/>
        <end position="19"/>
    </location>
</feature>